<evidence type="ECO:0000313" key="1">
    <source>
        <dbReference type="EMBL" id="CEL61219.1"/>
    </source>
</evidence>
<gene>
    <name evidence="1" type="ORF">RSOLAG1IB_09852</name>
</gene>
<sequence length="117" mass="12998">MGSKPSVFKSLNTHGSNSAPLHSFVVHDILGYRWKAGSKAYYGLVEFRIHNKDAPSISVLKSDFVGILKSSRSLRILEFELGIQSPEDAEATPVRLEDLGVVIMGESNWECIGYMLR</sequence>
<proteinExistence type="predicted"/>
<reference evidence="1 2" key="1">
    <citation type="submission" date="2014-11" db="EMBL/GenBank/DDBJ databases">
        <authorList>
            <person name="Wibberg Daniel"/>
        </authorList>
    </citation>
    <scope>NUCLEOTIDE SEQUENCE [LARGE SCALE GENOMIC DNA]</scope>
    <source>
        <strain evidence="1">Rhizoctonia solani AG1-IB 7/3/14</strain>
    </source>
</reference>
<name>A0A0B7FWG3_THACB</name>
<dbReference type="EMBL" id="LN679151">
    <property type="protein sequence ID" value="CEL61219.1"/>
    <property type="molecule type" value="Genomic_DNA"/>
</dbReference>
<protein>
    <submittedName>
        <fullName evidence="1">Uncharacterized protein</fullName>
    </submittedName>
</protein>
<evidence type="ECO:0000313" key="2">
    <source>
        <dbReference type="Proteomes" id="UP000059188"/>
    </source>
</evidence>
<organism evidence="1 2">
    <name type="scientific">Thanatephorus cucumeris (strain AG1-IB / isolate 7/3/14)</name>
    <name type="common">Lettuce bottom rot fungus</name>
    <name type="synonym">Rhizoctonia solani</name>
    <dbReference type="NCBI Taxonomy" id="1108050"/>
    <lineage>
        <taxon>Eukaryota</taxon>
        <taxon>Fungi</taxon>
        <taxon>Dikarya</taxon>
        <taxon>Basidiomycota</taxon>
        <taxon>Agaricomycotina</taxon>
        <taxon>Agaricomycetes</taxon>
        <taxon>Cantharellales</taxon>
        <taxon>Ceratobasidiaceae</taxon>
        <taxon>Rhizoctonia</taxon>
        <taxon>Rhizoctonia solani AG-1</taxon>
    </lineage>
</organism>
<dbReference type="Proteomes" id="UP000059188">
    <property type="component" value="Unassembled WGS sequence"/>
</dbReference>
<accession>A0A0B7FWG3</accession>
<keyword evidence="2" id="KW-1185">Reference proteome</keyword>
<dbReference type="AlphaFoldDB" id="A0A0B7FWG3"/>